<accession>A0AC34G6K3</accession>
<sequence>MKYGTTDKTPPFKLFAEKLIKQLKDGVVIGFYSFQVIQLQGDMPAKAKIGNYKEGGYRICIRCNIRGNRIHNLIQFNSRDFQLTTPESYREEVKKVMEGEKDSCIKGESAFAKMIKFPTCITGGVMHSVFYGPPRDDLLAIFKVKPIKIAFDDTIKDIKLPVELSNRNLRATSESAHFKASEWKAILFYVDPVVLPHFLIEGNLSGKNIVKVKSQIFNVLECVAAMACLMQDIVKEEAIQHAENLLNTWFDERNGLFKHNAYVPKTHDIMHFPNQVRLHGPLQCSSCFGGENVLQTLNNMVTCKVPRTIMTQISQRLSSLNELNKWRSNQKHEKLKELLNLIEKKNEETEDEVPIPNEVLIETFGEENIESHKPVGLKFYENSGYIYYPASSK</sequence>
<dbReference type="WBParaSite" id="ES5_v2.g25227.t1">
    <property type="protein sequence ID" value="ES5_v2.g25227.t1"/>
    <property type="gene ID" value="ES5_v2.g25227"/>
</dbReference>
<name>A0AC34G6K3_9BILA</name>
<dbReference type="Proteomes" id="UP000887579">
    <property type="component" value="Unplaced"/>
</dbReference>
<evidence type="ECO:0000313" key="2">
    <source>
        <dbReference type="WBParaSite" id="ES5_v2.g25227.t1"/>
    </source>
</evidence>
<proteinExistence type="predicted"/>
<evidence type="ECO:0000313" key="1">
    <source>
        <dbReference type="Proteomes" id="UP000887579"/>
    </source>
</evidence>
<protein>
    <submittedName>
        <fullName evidence="2">Uncharacterized protein</fullName>
    </submittedName>
</protein>
<organism evidence="1 2">
    <name type="scientific">Panagrolaimus sp. ES5</name>
    <dbReference type="NCBI Taxonomy" id="591445"/>
    <lineage>
        <taxon>Eukaryota</taxon>
        <taxon>Metazoa</taxon>
        <taxon>Ecdysozoa</taxon>
        <taxon>Nematoda</taxon>
        <taxon>Chromadorea</taxon>
        <taxon>Rhabditida</taxon>
        <taxon>Tylenchina</taxon>
        <taxon>Panagrolaimomorpha</taxon>
        <taxon>Panagrolaimoidea</taxon>
        <taxon>Panagrolaimidae</taxon>
        <taxon>Panagrolaimus</taxon>
    </lineage>
</organism>
<reference evidence="2" key="1">
    <citation type="submission" date="2022-11" db="UniProtKB">
        <authorList>
            <consortium name="WormBaseParasite"/>
        </authorList>
    </citation>
    <scope>IDENTIFICATION</scope>
</reference>